<keyword evidence="2" id="KW-1185">Reference proteome</keyword>
<evidence type="ECO:0000313" key="1">
    <source>
        <dbReference type="EMBL" id="OJJ00303.1"/>
    </source>
</evidence>
<organism evidence="1 2">
    <name type="scientific">Aspergillus versicolor CBS 583.65</name>
    <dbReference type="NCBI Taxonomy" id="1036611"/>
    <lineage>
        <taxon>Eukaryota</taxon>
        <taxon>Fungi</taxon>
        <taxon>Dikarya</taxon>
        <taxon>Ascomycota</taxon>
        <taxon>Pezizomycotina</taxon>
        <taxon>Eurotiomycetes</taxon>
        <taxon>Eurotiomycetidae</taxon>
        <taxon>Eurotiales</taxon>
        <taxon>Aspergillaceae</taxon>
        <taxon>Aspergillus</taxon>
        <taxon>Aspergillus subgen. Nidulantes</taxon>
    </lineage>
</organism>
<dbReference type="VEuPathDB" id="FungiDB:ASPVEDRAFT_70547"/>
<dbReference type="Proteomes" id="UP000184073">
    <property type="component" value="Unassembled WGS sequence"/>
</dbReference>
<dbReference type="RefSeq" id="XP_040666065.1">
    <property type="nucleotide sequence ID" value="XM_040816078.1"/>
</dbReference>
<dbReference type="CDD" id="cd07821">
    <property type="entry name" value="PYR_PYL_RCAR_like"/>
    <property type="match status" value="1"/>
</dbReference>
<dbReference type="STRING" id="1036611.A0A1L9PFN8"/>
<dbReference type="SUPFAM" id="SSF55961">
    <property type="entry name" value="Bet v1-like"/>
    <property type="match status" value="1"/>
</dbReference>
<evidence type="ECO:0000313" key="2">
    <source>
        <dbReference type="Proteomes" id="UP000184073"/>
    </source>
</evidence>
<dbReference type="InterPro" id="IPR019587">
    <property type="entry name" value="Polyketide_cyclase/dehydratase"/>
</dbReference>
<gene>
    <name evidence="1" type="ORF">ASPVEDRAFT_70547</name>
</gene>
<dbReference type="Pfam" id="PF10604">
    <property type="entry name" value="Polyketide_cyc2"/>
    <property type="match status" value="1"/>
</dbReference>
<dbReference type="AlphaFoldDB" id="A0A1L9PFN8"/>
<protein>
    <recommendedName>
        <fullName evidence="3">Bet v I/Major latex protein domain-containing protein</fullName>
    </recommendedName>
</protein>
<proteinExistence type="predicted"/>
<name>A0A1L9PFN8_ASPVE</name>
<dbReference type="GeneID" id="63731589"/>
<dbReference type="EMBL" id="KV878127">
    <property type="protein sequence ID" value="OJJ00303.1"/>
    <property type="molecule type" value="Genomic_DNA"/>
</dbReference>
<accession>A0A1L9PFN8</accession>
<sequence>MSVSSQIVPNQLVGLVPNNIRSTLLLQISQKLTELQGFHLVTNIEERPVRRSVDELVIDAPIGEVWGLVAGFGAEKAWYPGAKSVSLKGFGIGRVRTFKYVYPAGKNKGQEYTFSEELTEYDASKHSMTFQVRRPDYPDMIGFGTTVLDSLGPNKTRFRWVAEGSPLPDEFAAVLREDLNERFDGLIIAIANQLV</sequence>
<reference evidence="2" key="1">
    <citation type="journal article" date="2017" name="Genome Biol.">
        <title>Comparative genomics reveals high biological diversity and specific adaptations in the industrially and medically important fungal genus Aspergillus.</title>
        <authorList>
            <person name="de Vries R.P."/>
            <person name="Riley R."/>
            <person name="Wiebenga A."/>
            <person name="Aguilar-Osorio G."/>
            <person name="Amillis S."/>
            <person name="Uchima C.A."/>
            <person name="Anderluh G."/>
            <person name="Asadollahi M."/>
            <person name="Askin M."/>
            <person name="Barry K."/>
            <person name="Battaglia E."/>
            <person name="Bayram O."/>
            <person name="Benocci T."/>
            <person name="Braus-Stromeyer S.A."/>
            <person name="Caldana C."/>
            <person name="Canovas D."/>
            <person name="Cerqueira G.C."/>
            <person name="Chen F."/>
            <person name="Chen W."/>
            <person name="Choi C."/>
            <person name="Clum A."/>
            <person name="Dos Santos R.A."/>
            <person name="Damasio A.R."/>
            <person name="Diallinas G."/>
            <person name="Emri T."/>
            <person name="Fekete E."/>
            <person name="Flipphi M."/>
            <person name="Freyberg S."/>
            <person name="Gallo A."/>
            <person name="Gournas C."/>
            <person name="Habgood R."/>
            <person name="Hainaut M."/>
            <person name="Harispe M.L."/>
            <person name="Henrissat B."/>
            <person name="Hilden K.S."/>
            <person name="Hope R."/>
            <person name="Hossain A."/>
            <person name="Karabika E."/>
            <person name="Karaffa L."/>
            <person name="Karanyi Z."/>
            <person name="Krasevec N."/>
            <person name="Kuo A."/>
            <person name="Kusch H."/>
            <person name="LaButti K."/>
            <person name="Lagendijk E.L."/>
            <person name="Lapidus A."/>
            <person name="Levasseur A."/>
            <person name="Lindquist E."/>
            <person name="Lipzen A."/>
            <person name="Logrieco A.F."/>
            <person name="MacCabe A."/>
            <person name="Maekelae M.R."/>
            <person name="Malavazi I."/>
            <person name="Melin P."/>
            <person name="Meyer V."/>
            <person name="Mielnichuk N."/>
            <person name="Miskei M."/>
            <person name="Molnar A.P."/>
            <person name="Mule G."/>
            <person name="Ngan C.Y."/>
            <person name="Orejas M."/>
            <person name="Orosz E."/>
            <person name="Ouedraogo J.P."/>
            <person name="Overkamp K.M."/>
            <person name="Park H.-S."/>
            <person name="Perrone G."/>
            <person name="Piumi F."/>
            <person name="Punt P.J."/>
            <person name="Ram A.F."/>
            <person name="Ramon A."/>
            <person name="Rauscher S."/>
            <person name="Record E."/>
            <person name="Riano-Pachon D.M."/>
            <person name="Robert V."/>
            <person name="Roehrig J."/>
            <person name="Ruller R."/>
            <person name="Salamov A."/>
            <person name="Salih N.S."/>
            <person name="Samson R.A."/>
            <person name="Sandor E."/>
            <person name="Sanguinetti M."/>
            <person name="Schuetze T."/>
            <person name="Sepcic K."/>
            <person name="Shelest E."/>
            <person name="Sherlock G."/>
            <person name="Sophianopoulou V."/>
            <person name="Squina F.M."/>
            <person name="Sun H."/>
            <person name="Susca A."/>
            <person name="Todd R.B."/>
            <person name="Tsang A."/>
            <person name="Unkles S.E."/>
            <person name="van de Wiele N."/>
            <person name="van Rossen-Uffink D."/>
            <person name="Oliveira J.V."/>
            <person name="Vesth T.C."/>
            <person name="Visser J."/>
            <person name="Yu J.-H."/>
            <person name="Zhou M."/>
            <person name="Andersen M.R."/>
            <person name="Archer D.B."/>
            <person name="Baker S.E."/>
            <person name="Benoit I."/>
            <person name="Brakhage A.A."/>
            <person name="Braus G.H."/>
            <person name="Fischer R."/>
            <person name="Frisvad J.C."/>
            <person name="Goldman G.H."/>
            <person name="Houbraken J."/>
            <person name="Oakley B."/>
            <person name="Pocsi I."/>
            <person name="Scazzocchio C."/>
            <person name="Seiboth B."/>
            <person name="vanKuyk P.A."/>
            <person name="Wortman J."/>
            <person name="Dyer P.S."/>
            <person name="Grigoriev I.V."/>
        </authorList>
    </citation>
    <scope>NUCLEOTIDE SEQUENCE [LARGE SCALE GENOMIC DNA]</scope>
    <source>
        <strain evidence="2">CBS 583.65</strain>
    </source>
</reference>
<evidence type="ECO:0008006" key="3">
    <source>
        <dbReference type="Google" id="ProtNLM"/>
    </source>
</evidence>
<dbReference type="OrthoDB" id="4436220at2759"/>
<dbReference type="Gene3D" id="3.30.530.20">
    <property type="match status" value="1"/>
</dbReference>
<dbReference type="InterPro" id="IPR023393">
    <property type="entry name" value="START-like_dom_sf"/>
</dbReference>